<gene>
    <name evidence="2" type="ORF">AB4Y39_10215</name>
</gene>
<dbReference type="RefSeq" id="WP_274071386.1">
    <property type="nucleotide sequence ID" value="NZ_CP162607.1"/>
</dbReference>
<organism evidence="2">
    <name type="scientific">Pseudomonas sp. Hg7Tf</name>
    <dbReference type="NCBI Taxonomy" id="3236988"/>
    <lineage>
        <taxon>Bacteria</taxon>
        <taxon>Pseudomonadati</taxon>
        <taxon>Pseudomonadota</taxon>
        <taxon>Gammaproteobacteria</taxon>
        <taxon>Pseudomonadales</taxon>
        <taxon>Pseudomonadaceae</taxon>
        <taxon>Pseudomonas</taxon>
    </lineage>
</organism>
<protein>
    <submittedName>
        <fullName evidence="2">Lipase family protein</fullName>
    </submittedName>
</protein>
<dbReference type="GO" id="GO:0006629">
    <property type="term" value="P:lipid metabolic process"/>
    <property type="evidence" value="ECO:0007669"/>
    <property type="project" value="InterPro"/>
</dbReference>
<dbReference type="AlphaFoldDB" id="A0AB39IA42"/>
<accession>A0AB39IA42</accession>
<name>A0AB39IA42_9PSED</name>
<dbReference type="Pfam" id="PF01764">
    <property type="entry name" value="Lipase_3"/>
    <property type="match status" value="1"/>
</dbReference>
<dbReference type="InterPro" id="IPR002921">
    <property type="entry name" value="Fungal_lipase-type"/>
</dbReference>
<feature type="domain" description="Fungal lipase-type" evidence="1">
    <location>
        <begin position="357"/>
        <end position="485"/>
    </location>
</feature>
<dbReference type="PANTHER" id="PTHR45856">
    <property type="entry name" value="ALPHA/BETA-HYDROLASES SUPERFAMILY PROTEIN"/>
    <property type="match status" value="1"/>
</dbReference>
<dbReference type="InterPro" id="IPR029058">
    <property type="entry name" value="AB_hydrolase_fold"/>
</dbReference>
<dbReference type="PANTHER" id="PTHR45856:SF24">
    <property type="entry name" value="FUNGAL LIPASE-LIKE DOMAIN-CONTAINING PROTEIN"/>
    <property type="match status" value="1"/>
</dbReference>
<sequence>MSLALPQRDRPSMDGKMLACPLREHATSFQLVDEFGEGLPYAGLTYQLIDHEDIIYTGKLDATGSGKVENHYCGPVEIRLSQAYQGVEKPYQRLIERKAYPLPITELQVRAEKTRFFNKSGLRTQSNPAQGKADAGAFYQVEVRELVEYGAHLPPLAARHFPPNFHVFKLFRPLPVKGKAGYKPELAKRFGLPLLPNKHHVLEVRPLRALRPMLSTSNEFCVLNLYQLALMATLSYTPFGQKPDEQPVRSNTVTFPLQPSSGNWFGDALAKADEIWQVDTDQKAEKPYYPLYEDVPYSKRLEIVPFDPQLYPEVNNPELGDSQENPAKIHFFDDTKSGSGSTNSQTFMTHNDDLILIAVRGTAERGDFFRDIDAEQVPINKEDGAGQAHRGFYEAAQAVREFSITYLDKFYSGQKIIITGHSLGGAIALLLAEMLRRREGFTYDLLLYTYGSPRAADQTFVDGAAALPHHRMVNHNDPIPSVPGTGMDTKPGVFGTGLAVSFVNAPLGISVFYAGVANLSGAPYAHHGTLHHFMPVRFEDGHQSQILWEPGCESITNKACNEILQKKNGLPTHLAFEPFLYILNHLMVGGYVPNSWATLRRWQESLELGSKLVTTREFVWIDSALQSMKQQLEKISRQSRPDAYLRAHEKEYAALRAEIGKMQITRERLVALHGKAASENDVYGQAASQSEWLTDSLARWKAHAENTVKEQLAMAPPPVFSDDEAIAAILEGREPGTGSMFDIDSYS</sequence>
<dbReference type="Gene3D" id="3.40.50.1820">
    <property type="entry name" value="alpha/beta hydrolase"/>
    <property type="match status" value="1"/>
</dbReference>
<reference evidence="2" key="1">
    <citation type="submission" date="2024-07" db="EMBL/GenBank/DDBJ databases">
        <title>Identification and characteristics of a novel species of coltsfoot's symbiotic bacteria.</title>
        <authorList>
            <person name="Juszczyk A."/>
            <person name="Jasielczuk I."/>
            <person name="Gurgul A."/>
            <person name="Rogala M."/>
            <person name="Kowalczyk A."/>
            <person name="Szmatola T."/>
            <person name="Kosecka-Strojek M."/>
            <person name="Arent Z."/>
            <person name="Latowski D."/>
        </authorList>
    </citation>
    <scope>NUCLEOTIDE SEQUENCE</scope>
    <source>
        <strain evidence="2">Hg7Tf</strain>
    </source>
</reference>
<evidence type="ECO:0000313" key="2">
    <source>
        <dbReference type="EMBL" id="XDK39021.1"/>
    </source>
</evidence>
<dbReference type="InterPro" id="IPR051218">
    <property type="entry name" value="Sec_MonoDiacylglyc_Lipase"/>
</dbReference>
<dbReference type="SUPFAM" id="SSF53474">
    <property type="entry name" value="alpha/beta-Hydrolases"/>
    <property type="match status" value="1"/>
</dbReference>
<proteinExistence type="predicted"/>
<evidence type="ECO:0000259" key="1">
    <source>
        <dbReference type="Pfam" id="PF01764"/>
    </source>
</evidence>
<dbReference type="EMBL" id="CP162607">
    <property type="protein sequence ID" value="XDK39021.1"/>
    <property type="molecule type" value="Genomic_DNA"/>
</dbReference>
<dbReference type="CDD" id="cd00519">
    <property type="entry name" value="Lipase_3"/>
    <property type="match status" value="1"/>
</dbReference>